<dbReference type="Proteomes" id="UP000054560">
    <property type="component" value="Unassembled WGS sequence"/>
</dbReference>
<evidence type="ECO:0000313" key="7">
    <source>
        <dbReference type="Proteomes" id="UP000054560"/>
    </source>
</evidence>
<feature type="compositionally biased region" description="Polar residues" evidence="4">
    <location>
        <begin position="714"/>
        <end position="735"/>
    </location>
</feature>
<dbReference type="Pfam" id="PF08167">
    <property type="entry name" value="RIX1"/>
    <property type="match status" value="1"/>
</dbReference>
<feature type="region of interest" description="Disordered" evidence="4">
    <location>
        <begin position="635"/>
        <end position="784"/>
    </location>
</feature>
<feature type="compositionally biased region" description="Acidic residues" evidence="4">
    <location>
        <begin position="763"/>
        <end position="784"/>
    </location>
</feature>
<dbReference type="OrthoDB" id="20900at2759"/>
<keyword evidence="3" id="KW-0539">Nucleus</keyword>
<dbReference type="GO" id="GO:0006364">
    <property type="term" value="P:rRNA processing"/>
    <property type="evidence" value="ECO:0007669"/>
    <property type="project" value="TreeGrafter"/>
</dbReference>
<evidence type="ECO:0000313" key="6">
    <source>
        <dbReference type="EMBL" id="KNC83271.1"/>
    </source>
</evidence>
<dbReference type="PANTHER" id="PTHR34105:SF1">
    <property type="entry name" value="PROLINE-, GLUTAMIC ACID- AND LEUCINE-RICH PROTEIN 1"/>
    <property type="match status" value="1"/>
</dbReference>
<dbReference type="InterPro" id="IPR016024">
    <property type="entry name" value="ARM-type_fold"/>
</dbReference>
<evidence type="ECO:0000256" key="4">
    <source>
        <dbReference type="SAM" id="MobiDB-lite"/>
    </source>
</evidence>
<gene>
    <name evidence="6" type="ORF">SARC_04467</name>
</gene>
<dbReference type="PANTHER" id="PTHR34105">
    <property type="entry name" value="PROLINE-, GLUTAMIC ACID- AND LEUCINE-RICH PROTEIN 1"/>
    <property type="match status" value="1"/>
</dbReference>
<evidence type="ECO:0000256" key="1">
    <source>
        <dbReference type="ARBA" id="ARBA00004123"/>
    </source>
</evidence>
<dbReference type="InterPro" id="IPR012583">
    <property type="entry name" value="RIX1_N"/>
</dbReference>
<feature type="non-terminal residue" evidence="6">
    <location>
        <position position="1"/>
    </location>
</feature>
<evidence type="ECO:0000256" key="3">
    <source>
        <dbReference type="ARBA" id="ARBA00023242"/>
    </source>
</evidence>
<sequence length="784" mass="85044">NLPAASPVLKKWNAKVLALLRSPRETERWTGLCLLGPTARQACAEVFDNNCIQWMSCLLDMYKKQPSERTQAHLAALFLEVLAVGVKKPDLRRALSDSHFPRFVQLMLALTRTVSSATTKSKKGASTTASAVANKPANVAMALQALARCLELQPGPARPFSNQIFATAVSHLDSLDSRVLAAACTCIAHIPLCGKAGSTPQEQWTMLLTTTLSSMHQVLDTAYAVLDEQSAPPTVAVRGSELPLPELSAETITTTHMLAKACHRRFAALCALAKTMLGGSVLLRQSVPTGLLFDVLVRVCEVDHYTPTRYGADATYEQLMCNVVQYHEAMLSVFQTVCVSMGPQLLPFAGRICYLLNQMRKLHLTKGSTYHGCSKVLVLQCYVSAAQCLGPGMDTATTDSMVTTVFKGVKYIAVQTQSADTQAIATDNGQLFQWWMAAMATLATVLSRQTTHLTAEKLSDLGAWACLQLTAYQVHPTLAPNLLGRPECRLGTYKVLRAMALNSRPTHSSYIQQAVRVFQKGMVDPDITVSEYCHESSLICDWLIHPRLPITQRVVPGTSSNRLIGLSLMEERSIESTAVDMSYTDTATHAHTETRASLDTITVKRSEMDTSQPEGSIQPTSHTHIHATVIEKVEHEHKPQAHTRRAEDAPEQPTVKRSRVQASDEQAGAEEKTVIALVGSANSSTITETETRTPAESTSEDKGTPTGEPDLQASGPSTASAHTTGTDTLSETEVNLTRDTDTPSYTGNVALSDVGTSEHVGDNDDDGSDMDDIPDIVDEEPDSE</sequence>
<name>A0A0L0G355_9EUKA</name>
<proteinExistence type="inferred from homology"/>
<protein>
    <recommendedName>
        <fullName evidence="5">Pre-rRNA-processing protein RIX1 N-terminal domain-containing protein</fullName>
    </recommendedName>
</protein>
<dbReference type="AlphaFoldDB" id="A0A0L0G355"/>
<comment type="subcellular location">
    <subcellularLocation>
        <location evidence="1">Nucleus</location>
    </subcellularLocation>
</comment>
<evidence type="ECO:0000256" key="2">
    <source>
        <dbReference type="ARBA" id="ARBA00010511"/>
    </source>
</evidence>
<accession>A0A0L0G355</accession>
<reference evidence="6 7" key="1">
    <citation type="submission" date="2011-02" db="EMBL/GenBank/DDBJ databases">
        <title>The Genome Sequence of Sphaeroforma arctica JP610.</title>
        <authorList>
            <consortium name="The Broad Institute Genome Sequencing Platform"/>
            <person name="Russ C."/>
            <person name="Cuomo C."/>
            <person name="Young S.K."/>
            <person name="Zeng Q."/>
            <person name="Gargeya S."/>
            <person name="Alvarado L."/>
            <person name="Berlin A."/>
            <person name="Chapman S.B."/>
            <person name="Chen Z."/>
            <person name="Freedman E."/>
            <person name="Gellesch M."/>
            <person name="Goldberg J."/>
            <person name="Griggs A."/>
            <person name="Gujja S."/>
            <person name="Heilman E."/>
            <person name="Heiman D."/>
            <person name="Howarth C."/>
            <person name="Mehta T."/>
            <person name="Neiman D."/>
            <person name="Pearson M."/>
            <person name="Roberts A."/>
            <person name="Saif S."/>
            <person name="Shea T."/>
            <person name="Shenoy N."/>
            <person name="Sisk P."/>
            <person name="Stolte C."/>
            <person name="Sykes S."/>
            <person name="White J."/>
            <person name="Yandava C."/>
            <person name="Burger G."/>
            <person name="Gray M.W."/>
            <person name="Holland P.W.H."/>
            <person name="King N."/>
            <person name="Lang F.B.F."/>
            <person name="Roger A.J."/>
            <person name="Ruiz-Trillo I."/>
            <person name="Haas B."/>
            <person name="Nusbaum C."/>
            <person name="Birren B."/>
        </authorList>
    </citation>
    <scope>NUCLEOTIDE SEQUENCE [LARGE SCALE GENOMIC DNA]</scope>
    <source>
        <strain evidence="6 7">JP610</strain>
    </source>
</reference>
<feature type="domain" description="Pre-rRNA-processing protein RIX1 N-terminal" evidence="5">
    <location>
        <begin position="8"/>
        <end position="175"/>
    </location>
</feature>
<evidence type="ECO:0000259" key="5">
    <source>
        <dbReference type="Pfam" id="PF08167"/>
    </source>
</evidence>
<organism evidence="6 7">
    <name type="scientific">Sphaeroforma arctica JP610</name>
    <dbReference type="NCBI Taxonomy" id="667725"/>
    <lineage>
        <taxon>Eukaryota</taxon>
        <taxon>Ichthyosporea</taxon>
        <taxon>Ichthyophonida</taxon>
        <taxon>Sphaeroforma</taxon>
    </lineage>
</organism>
<dbReference type="GeneID" id="25904971"/>
<feature type="compositionally biased region" description="Basic and acidic residues" evidence="4">
    <location>
        <begin position="689"/>
        <end position="703"/>
    </location>
</feature>
<dbReference type="STRING" id="667725.A0A0L0G355"/>
<feature type="compositionally biased region" description="Basic and acidic residues" evidence="4">
    <location>
        <begin position="635"/>
        <end position="648"/>
    </location>
</feature>
<dbReference type="RefSeq" id="XP_014157173.1">
    <property type="nucleotide sequence ID" value="XM_014301698.1"/>
</dbReference>
<dbReference type="EMBL" id="KQ241848">
    <property type="protein sequence ID" value="KNC83271.1"/>
    <property type="molecule type" value="Genomic_DNA"/>
</dbReference>
<keyword evidence="7" id="KW-1185">Reference proteome</keyword>
<dbReference type="GO" id="GO:0005634">
    <property type="term" value="C:nucleus"/>
    <property type="evidence" value="ECO:0007669"/>
    <property type="project" value="UniProtKB-SubCell"/>
</dbReference>
<dbReference type="eggNOG" id="ENOG502QQE7">
    <property type="taxonomic scope" value="Eukaryota"/>
</dbReference>
<comment type="similarity">
    <text evidence="2">Belongs to the RIX1/PELP1 family.</text>
</comment>
<dbReference type="SUPFAM" id="SSF48371">
    <property type="entry name" value="ARM repeat"/>
    <property type="match status" value="1"/>
</dbReference>